<name>A0A9P1N2B2_9PELO</name>
<evidence type="ECO:0000313" key="4">
    <source>
        <dbReference type="Proteomes" id="UP001152747"/>
    </source>
</evidence>
<feature type="transmembrane region" description="Helical" evidence="2">
    <location>
        <begin position="45"/>
        <end position="67"/>
    </location>
</feature>
<keyword evidence="2" id="KW-1133">Transmembrane helix</keyword>
<feature type="compositionally biased region" description="Basic residues" evidence="1">
    <location>
        <begin position="165"/>
        <end position="176"/>
    </location>
</feature>
<feature type="compositionally biased region" description="Polar residues" evidence="1">
    <location>
        <begin position="202"/>
        <end position="218"/>
    </location>
</feature>
<feature type="region of interest" description="Disordered" evidence="1">
    <location>
        <begin position="150"/>
        <end position="218"/>
    </location>
</feature>
<proteinExistence type="predicted"/>
<evidence type="ECO:0000256" key="1">
    <source>
        <dbReference type="SAM" id="MobiDB-lite"/>
    </source>
</evidence>
<feature type="compositionally biased region" description="Low complexity" evidence="1">
    <location>
        <begin position="187"/>
        <end position="201"/>
    </location>
</feature>
<keyword evidence="2" id="KW-0812">Transmembrane</keyword>
<protein>
    <submittedName>
        <fullName evidence="3">Uncharacterized protein</fullName>
    </submittedName>
</protein>
<accession>A0A9P1N2B2</accession>
<evidence type="ECO:0000313" key="3">
    <source>
        <dbReference type="EMBL" id="CAI5447323.1"/>
    </source>
</evidence>
<reference evidence="3" key="1">
    <citation type="submission" date="2022-11" db="EMBL/GenBank/DDBJ databases">
        <authorList>
            <person name="Kikuchi T."/>
        </authorList>
    </citation>
    <scope>NUCLEOTIDE SEQUENCE</scope>
    <source>
        <strain evidence="3">PS1010</strain>
    </source>
</reference>
<comment type="caution">
    <text evidence="3">The sequence shown here is derived from an EMBL/GenBank/DDBJ whole genome shotgun (WGS) entry which is preliminary data.</text>
</comment>
<gene>
    <name evidence="3" type="ORF">CAMP_LOCUS9960</name>
</gene>
<feature type="compositionally biased region" description="Basic and acidic residues" evidence="1">
    <location>
        <begin position="177"/>
        <end position="186"/>
    </location>
</feature>
<keyword evidence="4" id="KW-1185">Reference proteome</keyword>
<dbReference type="EMBL" id="CANHGI010000004">
    <property type="protein sequence ID" value="CAI5447323.1"/>
    <property type="molecule type" value="Genomic_DNA"/>
</dbReference>
<dbReference type="Proteomes" id="UP001152747">
    <property type="component" value="Unassembled WGS sequence"/>
</dbReference>
<sequence length="218" mass="23629">MCKKLDVGQKVYCASVKAILFVIAGLLIIVGVIGLVFGFVAANHIILIAISAMCSGIMTLIVAVWPAKCIVVWSLIDQIFLAFSGVLMGIVFVMVVAIEDLRKDFKDEIVYFYIYAALSFTASFCAIIACVLYSKLLCCKGKAQDYQVPRKSQKKSVKRTEKSNKSSKKSRSSKSSKKSEKSEKKSPSSGSFGASGSTFASDLSTRSNVGATEKQNNE</sequence>
<organism evidence="3 4">
    <name type="scientific">Caenorhabditis angaria</name>
    <dbReference type="NCBI Taxonomy" id="860376"/>
    <lineage>
        <taxon>Eukaryota</taxon>
        <taxon>Metazoa</taxon>
        <taxon>Ecdysozoa</taxon>
        <taxon>Nematoda</taxon>
        <taxon>Chromadorea</taxon>
        <taxon>Rhabditida</taxon>
        <taxon>Rhabditina</taxon>
        <taxon>Rhabditomorpha</taxon>
        <taxon>Rhabditoidea</taxon>
        <taxon>Rhabditidae</taxon>
        <taxon>Peloderinae</taxon>
        <taxon>Caenorhabditis</taxon>
    </lineage>
</organism>
<dbReference type="AlphaFoldDB" id="A0A9P1N2B2"/>
<feature type="transmembrane region" description="Helical" evidence="2">
    <location>
        <begin position="79"/>
        <end position="98"/>
    </location>
</feature>
<feature type="transmembrane region" description="Helical" evidence="2">
    <location>
        <begin position="12"/>
        <end position="39"/>
    </location>
</feature>
<evidence type="ECO:0000256" key="2">
    <source>
        <dbReference type="SAM" id="Phobius"/>
    </source>
</evidence>
<feature type="transmembrane region" description="Helical" evidence="2">
    <location>
        <begin position="110"/>
        <end position="133"/>
    </location>
</feature>
<keyword evidence="2" id="KW-0472">Membrane</keyword>